<evidence type="ECO:0000313" key="2">
    <source>
        <dbReference type="Proteomes" id="UP000829998"/>
    </source>
</evidence>
<keyword evidence="2" id="KW-1185">Reference proteome</keyword>
<evidence type="ECO:0000313" key="1">
    <source>
        <dbReference type="EMBL" id="UPZ15674.1"/>
    </source>
</evidence>
<dbReference type="RefSeq" id="WP_248727898.1">
    <property type="nucleotide sequence ID" value="NZ_CP096829.1"/>
</dbReference>
<protein>
    <submittedName>
        <fullName evidence="1">Uncharacterized protein</fullName>
    </submittedName>
</protein>
<proteinExistence type="predicted"/>
<organism evidence="1 2">
    <name type="scientific">Flavobacterium humidisoli</name>
    <dbReference type="NCBI Taxonomy" id="2937442"/>
    <lineage>
        <taxon>Bacteria</taxon>
        <taxon>Pseudomonadati</taxon>
        <taxon>Bacteroidota</taxon>
        <taxon>Flavobacteriia</taxon>
        <taxon>Flavobacteriales</taxon>
        <taxon>Flavobacteriaceae</taxon>
        <taxon>Flavobacterium</taxon>
    </lineage>
</organism>
<accession>A0ABY4LTW6</accession>
<name>A0ABY4LTW6_9FLAO</name>
<gene>
    <name evidence="1" type="ORF">M0M44_23355</name>
</gene>
<dbReference type="EMBL" id="CP096829">
    <property type="protein sequence ID" value="UPZ15674.1"/>
    <property type="molecule type" value="Genomic_DNA"/>
</dbReference>
<reference evidence="1 2" key="1">
    <citation type="submission" date="2022-04" db="EMBL/GenBank/DDBJ databases">
        <authorList>
            <person name="Ra J.-S."/>
            <person name="Kim S.-B."/>
        </authorList>
    </citation>
    <scope>NUCLEOTIDE SEQUENCE [LARGE SCALE GENOMIC DNA]</scope>
    <source>
        <strain evidence="1 2">MMS21-Er5</strain>
    </source>
</reference>
<dbReference type="Proteomes" id="UP000829998">
    <property type="component" value="Chromosome"/>
</dbReference>
<sequence length="170" mass="19726">MKTISLLIITILFFNCTKQKQSSHSYTKNKKQHLTEDNNILKDSSHFHKKDSTKENKKENIDIKIIRTTIRESSYSDHKDIEIVFKNTGKKTIKAIKFEWSCVNSFDEPASGKYFYGEGNYQEKSAILLKPGQTQTEYWEDFSTDADKVTKIKATYIVYTDGTKMETSQP</sequence>